<evidence type="ECO:0000313" key="3">
    <source>
        <dbReference type="Proteomes" id="UP000243924"/>
    </source>
</evidence>
<dbReference type="STRING" id="1434072.SAMN05216210_1723"/>
<name>A0A1H2FQ73_9GAMM</name>
<dbReference type="EMBL" id="LT629787">
    <property type="protein sequence ID" value="SDU09465.1"/>
    <property type="molecule type" value="Genomic_DNA"/>
</dbReference>
<feature type="transmembrane region" description="Helical" evidence="1">
    <location>
        <begin position="28"/>
        <end position="45"/>
    </location>
</feature>
<protein>
    <submittedName>
        <fullName evidence="2">Uncharacterized protein</fullName>
    </submittedName>
</protein>
<feature type="transmembrane region" description="Helical" evidence="1">
    <location>
        <begin position="52"/>
        <end position="72"/>
    </location>
</feature>
<proteinExistence type="predicted"/>
<evidence type="ECO:0000313" key="2">
    <source>
        <dbReference type="EMBL" id="SDU09465.1"/>
    </source>
</evidence>
<gene>
    <name evidence="2" type="ORF">SAMN05216210_1723</name>
</gene>
<dbReference type="OrthoDB" id="6867845at2"/>
<organism evidence="2 3">
    <name type="scientific">Halopseudomonas salegens</name>
    <dbReference type="NCBI Taxonomy" id="1434072"/>
    <lineage>
        <taxon>Bacteria</taxon>
        <taxon>Pseudomonadati</taxon>
        <taxon>Pseudomonadota</taxon>
        <taxon>Gammaproteobacteria</taxon>
        <taxon>Pseudomonadales</taxon>
        <taxon>Pseudomonadaceae</taxon>
        <taxon>Halopseudomonas</taxon>
    </lineage>
</organism>
<keyword evidence="1" id="KW-0812">Transmembrane</keyword>
<keyword evidence="1" id="KW-0472">Membrane</keyword>
<keyword evidence="3" id="KW-1185">Reference proteome</keyword>
<reference evidence="3" key="1">
    <citation type="submission" date="2016-10" db="EMBL/GenBank/DDBJ databases">
        <authorList>
            <person name="Varghese N."/>
            <person name="Submissions S."/>
        </authorList>
    </citation>
    <scope>NUCLEOTIDE SEQUENCE [LARGE SCALE GENOMIC DNA]</scope>
    <source>
        <strain evidence="3">CECT 8338</strain>
    </source>
</reference>
<dbReference type="AlphaFoldDB" id="A0A1H2FQ73"/>
<dbReference type="RefSeq" id="WP_092385996.1">
    <property type="nucleotide sequence ID" value="NZ_LT629787.1"/>
</dbReference>
<evidence type="ECO:0000256" key="1">
    <source>
        <dbReference type="SAM" id="Phobius"/>
    </source>
</evidence>
<dbReference type="Proteomes" id="UP000243924">
    <property type="component" value="Chromosome I"/>
</dbReference>
<accession>A0A1H2FQ73</accession>
<keyword evidence="1" id="KW-1133">Transmembrane helix</keyword>
<sequence length="331" mass="37638">MDAVLIIVGVLLLAGGWLWLSVTAWRQSSGHFIAALLAAPLLLLVRGRGFALWPRLLLLLGLLLMGGGLWWLHEQQPERFDALISGAWYPAEKGTQTALHGRLMGQAFHPTQAFWAGQDLILEERDTHRLRRSLRLRFSTLEQLPETGLQWLPGDAGPWPEVVMQWHDGALSVPGWRQVSDPYTLIIQPLGQRHERLTLDLRLPATYQTWVRGTVTLAESPEWLQPDQASTDKEANPVEVIPAEQERAMDAGRQTANDWQLLSLMALFEQPTDYLGQEVRLVTWSGRSHQGRLQRISESQRLVLLQRHDANQVELHFNPLDVRSIEMRPLK</sequence>